<dbReference type="RefSeq" id="WP_085578970.1">
    <property type="nucleotide sequence ID" value="NZ_JFKA01000001.1"/>
</dbReference>
<evidence type="ECO:0000313" key="2">
    <source>
        <dbReference type="Proteomes" id="UP000193391"/>
    </source>
</evidence>
<protein>
    <submittedName>
        <fullName evidence="1">Uncharacterized protein</fullName>
    </submittedName>
</protein>
<dbReference type="AlphaFoldDB" id="A0A1Y2L411"/>
<keyword evidence="2" id="KW-1185">Reference proteome</keyword>
<evidence type="ECO:0000313" key="1">
    <source>
        <dbReference type="EMBL" id="OSQ40576.1"/>
    </source>
</evidence>
<gene>
    <name evidence="1" type="ORF">TMES_02135</name>
</gene>
<comment type="caution">
    <text evidence="1">The sequence shown here is derived from an EMBL/GenBank/DDBJ whole genome shotgun (WGS) entry which is preliminary data.</text>
</comment>
<dbReference type="OrthoDB" id="6168669at2"/>
<reference evidence="1 2" key="1">
    <citation type="submission" date="2014-03" db="EMBL/GenBank/DDBJ databases">
        <title>The draft genome sequence of Thalassospira mesophila JCM 18969.</title>
        <authorList>
            <person name="Lai Q."/>
            <person name="Shao Z."/>
        </authorList>
    </citation>
    <scope>NUCLEOTIDE SEQUENCE [LARGE SCALE GENOMIC DNA]</scope>
    <source>
        <strain evidence="1 2">JCM 18969</strain>
    </source>
</reference>
<name>A0A1Y2L411_9PROT</name>
<organism evidence="1 2">
    <name type="scientific">Thalassospira mesophila</name>
    <dbReference type="NCBI Taxonomy" id="1293891"/>
    <lineage>
        <taxon>Bacteria</taxon>
        <taxon>Pseudomonadati</taxon>
        <taxon>Pseudomonadota</taxon>
        <taxon>Alphaproteobacteria</taxon>
        <taxon>Rhodospirillales</taxon>
        <taxon>Thalassospiraceae</taxon>
        <taxon>Thalassospira</taxon>
    </lineage>
</organism>
<sequence length="70" mass="8231">MEITATQFPLLNALLWQGRKDRDLTEQEALALYERNWNLVGIIATPTTFEKNYIRKIAMRNHSWLARQVA</sequence>
<proteinExistence type="predicted"/>
<accession>A0A1Y2L411</accession>
<dbReference type="EMBL" id="JFKA01000001">
    <property type="protein sequence ID" value="OSQ40576.1"/>
    <property type="molecule type" value="Genomic_DNA"/>
</dbReference>
<dbReference type="Proteomes" id="UP000193391">
    <property type="component" value="Unassembled WGS sequence"/>
</dbReference>